<dbReference type="CDD" id="cd04301">
    <property type="entry name" value="NAT_SF"/>
    <property type="match status" value="1"/>
</dbReference>
<dbReference type="Pfam" id="PF13673">
    <property type="entry name" value="Acetyltransf_10"/>
    <property type="match status" value="1"/>
</dbReference>
<dbReference type="PROSITE" id="PS51186">
    <property type="entry name" value="GNAT"/>
    <property type="match status" value="1"/>
</dbReference>
<evidence type="ECO:0000313" key="2">
    <source>
        <dbReference type="EMBL" id="EAT13387.1"/>
    </source>
</evidence>
<dbReference type="InterPro" id="IPR000182">
    <property type="entry name" value="GNAT_dom"/>
</dbReference>
<dbReference type="HOGENOM" id="CLU_075058_0_0_6"/>
<dbReference type="OrthoDB" id="9796171at2"/>
<gene>
    <name evidence="2" type="ORF">RED65_01465</name>
</gene>
<dbReference type="InterPro" id="IPR016181">
    <property type="entry name" value="Acyl_CoA_acyltransferase"/>
</dbReference>
<sequence>MSNITVRTTHWHQDRAELADIRRQVFVDEQGVDEQLEWDNQDENAEHFIAYRDGIAIGCARLIDHKKIGRMAVLQSERNNGIGTKILDHIKRHASQKRYTRLELDAQCHAFLFYYNNGFTAYSEPFDDAGIPHIKMEHRVFAEEQQDFRYVLNQDDAMYRGSELLDCEGFLDMALCQTRRSIIISVKDLNHPITRHPMLISHIKRMAKLNRHFNVCLLLNMYHPSYNEHPLFRLQDRLPSFIDIRVAGEAIPTKWIFDGCAWYDYETNNCRVVYGDRPRCSQLLERYKRWWQSASAPLDARRLSI</sequence>
<dbReference type="AlphaFoldDB" id="Q1N4P1"/>
<comment type="caution">
    <text evidence="2">The sequence shown here is derived from an EMBL/GenBank/DDBJ whole genome shotgun (WGS) entry which is preliminary data.</text>
</comment>
<keyword evidence="3" id="KW-1185">Reference proteome</keyword>
<name>Q1N4P1_9GAMM</name>
<dbReference type="STRING" id="207949.RED65_01465"/>
<organism evidence="2 3">
    <name type="scientific">Bermanella marisrubri</name>
    <dbReference type="NCBI Taxonomy" id="207949"/>
    <lineage>
        <taxon>Bacteria</taxon>
        <taxon>Pseudomonadati</taxon>
        <taxon>Pseudomonadota</taxon>
        <taxon>Gammaproteobacteria</taxon>
        <taxon>Oceanospirillales</taxon>
        <taxon>Oceanospirillaceae</taxon>
        <taxon>Bermanella</taxon>
    </lineage>
</organism>
<dbReference type="GO" id="GO:0016747">
    <property type="term" value="F:acyltransferase activity, transferring groups other than amino-acyl groups"/>
    <property type="evidence" value="ECO:0007669"/>
    <property type="project" value="InterPro"/>
</dbReference>
<dbReference type="Pfam" id="PF25559">
    <property type="entry name" value="DUF7931"/>
    <property type="match status" value="1"/>
</dbReference>
<dbReference type="Proteomes" id="UP000004263">
    <property type="component" value="Unassembled WGS sequence"/>
</dbReference>
<evidence type="ECO:0000313" key="3">
    <source>
        <dbReference type="Proteomes" id="UP000004263"/>
    </source>
</evidence>
<evidence type="ECO:0000259" key="1">
    <source>
        <dbReference type="PROSITE" id="PS51186"/>
    </source>
</evidence>
<keyword evidence="2" id="KW-0808">Transferase</keyword>
<proteinExistence type="predicted"/>
<dbReference type="Gene3D" id="3.40.630.30">
    <property type="match status" value="1"/>
</dbReference>
<accession>Q1N4P1</accession>
<protein>
    <submittedName>
        <fullName evidence="2">Histone acetyltransferase HPA2/related acetyltransferase</fullName>
    </submittedName>
</protein>
<dbReference type="EMBL" id="AAQH01000002">
    <property type="protein sequence ID" value="EAT13387.1"/>
    <property type="molecule type" value="Genomic_DNA"/>
</dbReference>
<reference evidence="2 3" key="1">
    <citation type="submission" date="2006-03" db="EMBL/GenBank/DDBJ databases">
        <authorList>
            <person name="Pinhassi J."/>
            <person name="Pedros-Alio C."/>
            <person name="Ferriera S."/>
            <person name="Johnson J."/>
            <person name="Kravitz S."/>
            <person name="Halpern A."/>
            <person name="Remington K."/>
            <person name="Beeson K."/>
            <person name="Tran B."/>
            <person name="Rogers Y.-H."/>
            <person name="Friedman R."/>
            <person name="Venter J.C."/>
        </authorList>
    </citation>
    <scope>NUCLEOTIDE SEQUENCE [LARGE SCALE GENOMIC DNA]</scope>
    <source>
        <strain evidence="2 3">RED65</strain>
    </source>
</reference>
<dbReference type="SUPFAM" id="SSF55729">
    <property type="entry name" value="Acyl-CoA N-acyltransferases (Nat)"/>
    <property type="match status" value="1"/>
</dbReference>
<feature type="domain" description="N-acetyltransferase" evidence="1">
    <location>
        <begin position="4"/>
        <end position="141"/>
    </location>
</feature>
<dbReference type="InterPro" id="IPR057691">
    <property type="entry name" value="DUF7931"/>
</dbReference>
<dbReference type="RefSeq" id="WP_007017771.1">
    <property type="nucleotide sequence ID" value="NZ_CH724114.1"/>
</dbReference>